<evidence type="ECO:0000256" key="2">
    <source>
        <dbReference type="SAM" id="MobiDB-lite"/>
    </source>
</evidence>
<dbReference type="Gene3D" id="3.90.1150.10">
    <property type="entry name" value="Aspartate Aminotransferase, domain 1"/>
    <property type="match status" value="1"/>
</dbReference>
<dbReference type="AlphaFoldDB" id="A0A202EE92"/>
<dbReference type="RefSeq" id="WP_087714296.1">
    <property type="nucleotide sequence ID" value="NZ_MWPH01000001.1"/>
</dbReference>
<dbReference type="SUPFAM" id="SSF53383">
    <property type="entry name" value="PLP-dependent transferases"/>
    <property type="match status" value="1"/>
</dbReference>
<comment type="similarity">
    <text evidence="1">Belongs to the DegT/DnrJ/EryC1 family.</text>
</comment>
<evidence type="ECO:0000313" key="4">
    <source>
        <dbReference type="Proteomes" id="UP000196084"/>
    </source>
</evidence>
<feature type="region of interest" description="Disordered" evidence="2">
    <location>
        <begin position="1"/>
        <end position="20"/>
    </location>
</feature>
<dbReference type="GO" id="GO:0000271">
    <property type="term" value="P:polysaccharide biosynthetic process"/>
    <property type="evidence" value="ECO:0007669"/>
    <property type="project" value="TreeGrafter"/>
</dbReference>
<dbReference type="GO" id="GO:0008483">
    <property type="term" value="F:transaminase activity"/>
    <property type="evidence" value="ECO:0007669"/>
    <property type="project" value="UniProtKB-KW"/>
</dbReference>
<gene>
    <name evidence="3" type="ORF">B2G88_04170</name>
</gene>
<keyword evidence="4" id="KW-1185">Reference proteome</keyword>
<protein>
    <submittedName>
        <fullName evidence="3">Aminotransferase DegT</fullName>
    </submittedName>
</protein>
<keyword evidence="3" id="KW-0032">Aminotransferase</keyword>
<dbReference type="GO" id="GO:0030170">
    <property type="term" value="F:pyridoxal phosphate binding"/>
    <property type="evidence" value="ECO:0007669"/>
    <property type="project" value="TreeGrafter"/>
</dbReference>
<dbReference type="PANTHER" id="PTHR30244:SF34">
    <property type="entry name" value="DTDP-4-AMINO-4,6-DIDEOXYGALACTOSE TRANSAMINASE"/>
    <property type="match status" value="1"/>
</dbReference>
<dbReference type="EMBL" id="MWPH01000001">
    <property type="protein sequence ID" value="OVE86440.1"/>
    <property type="molecule type" value="Genomic_DNA"/>
</dbReference>
<dbReference type="PANTHER" id="PTHR30244">
    <property type="entry name" value="TRANSAMINASE"/>
    <property type="match status" value="1"/>
</dbReference>
<dbReference type="InterPro" id="IPR015422">
    <property type="entry name" value="PyrdxlP-dep_Trfase_small"/>
</dbReference>
<feature type="compositionally biased region" description="Low complexity" evidence="2">
    <location>
        <begin position="1"/>
        <end position="12"/>
    </location>
</feature>
<reference evidence="3 4" key="1">
    <citation type="submission" date="2017-02" db="EMBL/GenBank/DDBJ databases">
        <title>Natronthermophilus aegyptiacus gen. nov.,sp. nov., an aerobic, extremely halophilic alkalithermophilic archaeon isolated from the athalassohaline Wadi An Natrun, Egypt.</title>
        <authorList>
            <person name="Zhao B."/>
        </authorList>
    </citation>
    <scope>NUCLEOTIDE SEQUENCE [LARGE SCALE GENOMIC DNA]</scope>
    <source>
        <strain evidence="3 4">CGMCC 1.3597</strain>
    </source>
</reference>
<dbReference type="Proteomes" id="UP000196084">
    <property type="component" value="Unassembled WGS sequence"/>
</dbReference>
<dbReference type="InterPro" id="IPR015424">
    <property type="entry name" value="PyrdxlP-dep_Trfase"/>
</dbReference>
<dbReference type="Pfam" id="PF01041">
    <property type="entry name" value="DegT_DnrJ_EryC1"/>
    <property type="match status" value="1"/>
</dbReference>
<evidence type="ECO:0000256" key="1">
    <source>
        <dbReference type="RuleBase" id="RU004508"/>
    </source>
</evidence>
<dbReference type="InterPro" id="IPR015421">
    <property type="entry name" value="PyrdxlP-dep_Trfase_major"/>
</dbReference>
<comment type="caution">
    <text evidence="3">The sequence shown here is derived from an EMBL/GenBank/DDBJ whole genome shotgun (WGS) entry which is preliminary data.</text>
</comment>
<sequence length="375" mass="41594">MISAGPSLSIRSLSRHHSSPTGVDSFLEEYSAAYTFYGAGKVALRDGLAGLVEPGENVLIPAYVPDAVVEPFHELGLESRYYRVESSFAPNFVDVEQRIDANTAAIMSVNYFGFPQPGLEELHRLVDEYDCYHIDDNAHAPLSVDNGTLLGTRGHLGITSLWKLLPVPNGAVLFQNDAETIENFQPSPIAGVRDGLDVSDCQFIVKSVVQNLLDGNETIRDSLDAMFATEDDDTPAVGGPHERYEEGKRQMSRLTAHILEESTPDTIRTRRRTNYQTWQRLLASRDDLEFVYDSLPRGICPQAMPVRADEPQQFLTELQRAGAGGAYNWPRLSRSVLEDPAYEVATRLSREIVALPVHQHVDAAAIEDVGTQLRR</sequence>
<dbReference type="OrthoDB" id="358899at2157"/>
<accession>A0A202EE92</accession>
<proteinExistence type="inferred from homology"/>
<evidence type="ECO:0000313" key="3">
    <source>
        <dbReference type="EMBL" id="OVE86440.1"/>
    </source>
</evidence>
<organism evidence="3 4">
    <name type="scientific">Natronolimnobius baerhuensis</name>
    <dbReference type="NCBI Taxonomy" id="253108"/>
    <lineage>
        <taxon>Archaea</taxon>
        <taxon>Methanobacteriati</taxon>
        <taxon>Methanobacteriota</taxon>
        <taxon>Stenosarchaea group</taxon>
        <taxon>Halobacteria</taxon>
        <taxon>Halobacteriales</taxon>
        <taxon>Natrialbaceae</taxon>
        <taxon>Natronolimnobius</taxon>
    </lineage>
</organism>
<dbReference type="InterPro" id="IPR000653">
    <property type="entry name" value="DegT/StrS_aminotransferase"/>
</dbReference>
<keyword evidence="3" id="KW-0808">Transferase</keyword>
<name>A0A202EE92_9EURY</name>
<dbReference type="Gene3D" id="3.40.640.10">
    <property type="entry name" value="Type I PLP-dependent aspartate aminotransferase-like (Major domain)"/>
    <property type="match status" value="1"/>
</dbReference>
<keyword evidence="1" id="KW-0663">Pyridoxal phosphate</keyword>